<proteinExistence type="predicted"/>
<name>A0AAV4QE97_9ARAC</name>
<feature type="compositionally biased region" description="Polar residues" evidence="1">
    <location>
        <begin position="136"/>
        <end position="145"/>
    </location>
</feature>
<keyword evidence="3" id="KW-1185">Reference proteome</keyword>
<sequence length="145" mass="16735">MQRNSLFPDRRGTLKTQKQPYFHNPPEESGVTQPFPLQMAILQKDRDLRLLFSYLFTRVGTWGTLKTQKATLFPQPSRGFWSNPTLPLANGNPPKRQRFTTFVLLFVYTGWHVTARVQPCETSKKERDFHVGPEGSDSSPDTYTM</sequence>
<comment type="caution">
    <text evidence="2">The sequence shown here is derived from an EMBL/GenBank/DDBJ whole genome shotgun (WGS) entry which is preliminary data.</text>
</comment>
<evidence type="ECO:0000313" key="3">
    <source>
        <dbReference type="Proteomes" id="UP001054837"/>
    </source>
</evidence>
<organism evidence="2 3">
    <name type="scientific">Caerostris darwini</name>
    <dbReference type="NCBI Taxonomy" id="1538125"/>
    <lineage>
        <taxon>Eukaryota</taxon>
        <taxon>Metazoa</taxon>
        <taxon>Ecdysozoa</taxon>
        <taxon>Arthropoda</taxon>
        <taxon>Chelicerata</taxon>
        <taxon>Arachnida</taxon>
        <taxon>Araneae</taxon>
        <taxon>Araneomorphae</taxon>
        <taxon>Entelegynae</taxon>
        <taxon>Araneoidea</taxon>
        <taxon>Araneidae</taxon>
        <taxon>Caerostris</taxon>
    </lineage>
</organism>
<dbReference type="Proteomes" id="UP001054837">
    <property type="component" value="Unassembled WGS sequence"/>
</dbReference>
<reference evidence="2 3" key="1">
    <citation type="submission" date="2021-06" db="EMBL/GenBank/DDBJ databases">
        <title>Caerostris darwini draft genome.</title>
        <authorList>
            <person name="Kono N."/>
            <person name="Arakawa K."/>
        </authorList>
    </citation>
    <scope>NUCLEOTIDE SEQUENCE [LARGE SCALE GENOMIC DNA]</scope>
</reference>
<evidence type="ECO:0000313" key="2">
    <source>
        <dbReference type="EMBL" id="GIY07450.1"/>
    </source>
</evidence>
<gene>
    <name evidence="2" type="ORF">CDAR_240271</name>
</gene>
<protein>
    <submittedName>
        <fullName evidence="2">Uncharacterized protein</fullName>
    </submittedName>
</protein>
<dbReference type="EMBL" id="BPLQ01004345">
    <property type="protein sequence ID" value="GIY07450.1"/>
    <property type="molecule type" value="Genomic_DNA"/>
</dbReference>
<dbReference type="AlphaFoldDB" id="A0AAV4QE97"/>
<evidence type="ECO:0000256" key="1">
    <source>
        <dbReference type="SAM" id="MobiDB-lite"/>
    </source>
</evidence>
<feature type="region of interest" description="Disordered" evidence="1">
    <location>
        <begin position="1"/>
        <end position="29"/>
    </location>
</feature>
<accession>A0AAV4QE97</accession>
<feature type="compositionally biased region" description="Basic and acidic residues" evidence="1">
    <location>
        <begin position="122"/>
        <end position="131"/>
    </location>
</feature>
<feature type="region of interest" description="Disordered" evidence="1">
    <location>
        <begin position="122"/>
        <end position="145"/>
    </location>
</feature>